<evidence type="ECO:0000313" key="2">
    <source>
        <dbReference type="EMBL" id="KAH7510617.1"/>
    </source>
</evidence>
<organism evidence="2 3">
    <name type="scientific">Ziziphus jujuba var. spinosa</name>
    <dbReference type="NCBI Taxonomy" id="714518"/>
    <lineage>
        <taxon>Eukaryota</taxon>
        <taxon>Viridiplantae</taxon>
        <taxon>Streptophyta</taxon>
        <taxon>Embryophyta</taxon>
        <taxon>Tracheophyta</taxon>
        <taxon>Spermatophyta</taxon>
        <taxon>Magnoliopsida</taxon>
        <taxon>eudicotyledons</taxon>
        <taxon>Gunneridae</taxon>
        <taxon>Pentapetalae</taxon>
        <taxon>rosids</taxon>
        <taxon>fabids</taxon>
        <taxon>Rosales</taxon>
        <taxon>Rhamnaceae</taxon>
        <taxon>Paliureae</taxon>
        <taxon>Ziziphus</taxon>
    </lineage>
</organism>
<gene>
    <name evidence="2" type="ORF">FEM48_ZijujUnG0106900</name>
</gene>
<dbReference type="AlphaFoldDB" id="A0A978U844"/>
<feature type="compositionally biased region" description="Basic and acidic residues" evidence="1">
    <location>
        <begin position="71"/>
        <end position="81"/>
    </location>
</feature>
<feature type="region of interest" description="Disordered" evidence="1">
    <location>
        <begin position="19"/>
        <end position="91"/>
    </location>
</feature>
<dbReference type="PANTHER" id="PTHR13282:SF6">
    <property type="entry name" value="PROTEIN FAM32A"/>
    <property type="match status" value="1"/>
</dbReference>
<reference evidence="2" key="1">
    <citation type="journal article" date="2021" name="Front. Plant Sci.">
        <title>Chromosome-Scale Genome Assembly for Chinese Sour Jujube and Insights Into Its Genome Evolution and Domestication Signature.</title>
        <authorList>
            <person name="Shen L.-Y."/>
            <person name="Luo H."/>
            <person name="Wang X.-L."/>
            <person name="Wang X.-M."/>
            <person name="Qiu X.-J."/>
            <person name="Liu H."/>
            <person name="Zhou S.-S."/>
            <person name="Jia K.-H."/>
            <person name="Nie S."/>
            <person name="Bao Y.-T."/>
            <person name="Zhang R.-G."/>
            <person name="Yun Q.-Z."/>
            <person name="Chai Y.-H."/>
            <person name="Lu J.-Y."/>
            <person name="Li Y."/>
            <person name="Zhao S.-W."/>
            <person name="Mao J.-F."/>
            <person name="Jia S.-G."/>
            <person name="Mao Y.-M."/>
        </authorList>
    </citation>
    <scope>NUCLEOTIDE SEQUENCE</scope>
    <source>
        <strain evidence="2">AT0</strain>
        <tissue evidence="2">Leaf</tissue>
    </source>
</reference>
<proteinExistence type="predicted"/>
<dbReference type="Pfam" id="PF08555">
    <property type="entry name" value="FAM32A"/>
    <property type="match status" value="1"/>
</dbReference>
<feature type="compositionally biased region" description="Polar residues" evidence="1">
    <location>
        <begin position="39"/>
        <end position="56"/>
    </location>
</feature>
<dbReference type="EMBL" id="JAEACU010000413">
    <property type="protein sequence ID" value="KAH7510617.1"/>
    <property type="molecule type" value="Genomic_DNA"/>
</dbReference>
<comment type="caution">
    <text evidence="2">The sequence shown here is derived from an EMBL/GenBank/DDBJ whole genome shotgun (WGS) entry which is preliminary data.</text>
</comment>
<protein>
    <submittedName>
        <fullName evidence="2">Uncharacterized protein</fullName>
    </submittedName>
</protein>
<accession>A0A978U844</accession>
<dbReference type="Proteomes" id="UP000813462">
    <property type="component" value="Unassembled WGS sequence"/>
</dbReference>
<feature type="compositionally biased region" description="Basic residues" evidence="1">
    <location>
        <begin position="25"/>
        <end position="36"/>
    </location>
</feature>
<evidence type="ECO:0000313" key="3">
    <source>
        <dbReference type="Proteomes" id="UP000813462"/>
    </source>
</evidence>
<sequence length="91" mass="9918">MSSYDSVVGGMLKLKGKALDVKASGVKKKEKHKKHQEKTSLVTDNELSTGGSTKLTPNPDEEEIDVTSKSSDAEKAPHYDDNLTPAEKQFI</sequence>
<dbReference type="PANTHER" id="PTHR13282">
    <property type="entry name" value="PROTEIN FAM32A"/>
    <property type="match status" value="1"/>
</dbReference>
<name>A0A978U844_ZIZJJ</name>
<evidence type="ECO:0000256" key="1">
    <source>
        <dbReference type="SAM" id="MobiDB-lite"/>
    </source>
</evidence>
<dbReference type="InterPro" id="IPR013865">
    <property type="entry name" value="FAM32A"/>
</dbReference>
<dbReference type="GO" id="GO:0005730">
    <property type="term" value="C:nucleolus"/>
    <property type="evidence" value="ECO:0007669"/>
    <property type="project" value="TreeGrafter"/>
</dbReference>